<accession>A0A139AK81</accession>
<evidence type="ECO:0000313" key="1">
    <source>
        <dbReference type="EMBL" id="KXS17177.1"/>
    </source>
</evidence>
<proteinExistence type="predicted"/>
<keyword evidence="2" id="KW-1185">Reference proteome</keyword>
<gene>
    <name evidence="1" type="ORF">M427DRAFT_264737</name>
</gene>
<organism evidence="1 2">
    <name type="scientific">Gonapodya prolifera (strain JEL478)</name>
    <name type="common">Monoblepharis prolifera</name>
    <dbReference type="NCBI Taxonomy" id="1344416"/>
    <lineage>
        <taxon>Eukaryota</taxon>
        <taxon>Fungi</taxon>
        <taxon>Fungi incertae sedis</taxon>
        <taxon>Chytridiomycota</taxon>
        <taxon>Chytridiomycota incertae sedis</taxon>
        <taxon>Monoblepharidomycetes</taxon>
        <taxon>Monoblepharidales</taxon>
        <taxon>Gonapodyaceae</taxon>
        <taxon>Gonapodya</taxon>
    </lineage>
</organism>
<name>A0A139AK81_GONPJ</name>
<dbReference type="EMBL" id="KQ965748">
    <property type="protein sequence ID" value="KXS17177.1"/>
    <property type="molecule type" value="Genomic_DNA"/>
</dbReference>
<dbReference type="AlphaFoldDB" id="A0A139AK81"/>
<reference evidence="1 2" key="1">
    <citation type="journal article" date="2015" name="Genome Biol. Evol.">
        <title>Phylogenomic analyses indicate that early fungi evolved digesting cell walls of algal ancestors of land plants.</title>
        <authorList>
            <person name="Chang Y."/>
            <person name="Wang S."/>
            <person name="Sekimoto S."/>
            <person name="Aerts A.L."/>
            <person name="Choi C."/>
            <person name="Clum A."/>
            <person name="LaButti K.M."/>
            <person name="Lindquist E.A."/>
            <person name="Yee Ngan C."/>
            <person name="Ohm R.A."/>
            <person name="Salamov A.A."/>
            <person name="Grigoriev I.V."/>
            <person name="Spatafora J.W."/>
            <person name="Berbee M.L."/>
        </authorList>
    </citation>
    <scope>NUCLEOTIDE SEQUENCE [LARGE SCALE GENOMIC DNA]</scope>
    <source>
        <strain evidence="1 2">JEL478</strain>
    </source>
</reference>
<dbReference type="Proteomes" id="UP000070544">
    <property type="component" value="Unassembled WGS sequence"/>
</dbReference>
<sequence>MPLSPLTLWARVNTLRELVPGGRSLAIMRSSRSSFLASPMEWSSWKNFLFRRILKGKYRISRSKTTAARHSTYSPPPDKWYGVCSGRKVGAMKRGQWPVEEARTFFSIERMYQLFPSFIYIAFLEYCRACCLHCP</sequence>
<protein>
    <submittedName>
        <fullName evidence="1">Uncharacterized protein</fullName>
    </submittedName>
</protein>
<evidence type="ECO:0000313" key="2">
    <source>
        <dbReference type="Proteomes" id="UP000070544"/>
    </source>
</evidence>